<organism evidence="2 3">
    <name type="scientific">Ricinus communis</name>
    <name type="common">Castor bean</name>
    <dbReference type="NCBI Taxonomy" id="3988"/>
    <lineage>
        <taxon>Eukaryota</taxon>
        <taxon>Viridiplantae</taxon>
        <taxon>Streptophyta</taxon>
        <taxon>Embryophyta</taxon>
        <taxon>Tracheophyta</taxon>
        <taxon>Spermatophyta</taxon>
        <taxon>Magnoliopsida</taxon>
        <taxon>eudicotyledons</taxon>
        <taxon>Gunneridae</taxon>
        <taxon>Pentapetalae</taxon>
        <taxon>rosids</taxon>
        <taxon>fabids</taxon>
        <taxon>Malpighiales</taxon>
        <taxon>Euphorbiaceae</taxon>
        <taxon>Acalyphoideae</taxon>
        <taxon>Acalypheae</taxon>
        <taxon>Ricinus</taxon>
    </lineage>
</organism>
<dbReference type="EMBL" id="EQ987407">
    <property type="protein sequence ID" value="EEF23181.1"/>
    <property type="molecule type" value="Genomic_DNA"/>
</dbReference>
<keyword evidence="3" id="KW-1185">Reference proteome</keyword>
<name>B9TLT4_RICCO</name>
<evidence type="ECO:0000313" key="2">
    <source>
        <dbReference type="EMBL" id="EEF23181.1"/>
    </source>
</evidence>
<evidence type="ECO:0000256" key="1">
    <source>
        <dbReference type="SAM" id="MobiDB-lite"/>
    </source>
</evidence>
<protein>
    <submittedName>
        <fullName evidence="2">Uncharacterized protein</fullName>
    </submittedName>
</protein>
<reference evidence="3" key="1">
    <citation type="journal article" date="2010" name="Nat. Biotechnol.">
        <title>Draft genome sequence of the oilseed species Ricinus communis.</title>
        <authorList>
            <person name="Chan A.P."/>
            <person name="Crabtree J."/>
            <person name="Zhao Q."/>
            <person name="Lorenzi H."/>
            <person name="Orvis J."/>
            <person name="Puiu D."/>
            <person name="Melake-Berhan A."/>
            <person name="Jones K.M."/>
            <person name="Redman J."/>
            <person name="Chen G."/>
            <person name="Cahoon E.B."/>
            <person name="Gedil M."/>
            <person name="Stanke M."/>
            <person name="Haas B.J."/>
            <person name="Wortman J.R."/>
            <person name="Fraser-Liggett C.M."/>
            <person name="Ravel J."/>
            <person name="Rabinowicz P.D."/>
        </authorList>
    </citation>
    <scope>NUCLEOTIDE SEQUENCE [LARGE SCALE GENOMIC DNA]</scope>
    <source>
        <strain evidence="3">cv. Hale</strain>
    </source>
</reference>
<feature type="non-terminal residue" evidence="2">
    <location>
        <position position="222"/>
    </location>
</feature>
<dbReference type="AlphaFoldDB" id="B9TLT4"/>
<feature type="region of interest" description="Disordered" evidence="1">
    <location>
        <begin position="144"/>
        <end position="222"/>
    </location>
</feature>
<proteinExistence type="predicted"/>
<dbReference type="Proteomes" id="UP000008311">
    <property type="component" value="Unassembled WGS sequence"/>
</dbReference>
<feature type="compositionally biased region" description="Basic residues" evidence="1">
    <location>
        <begin position="165"/>
        <end position="189"/>
    </location>
</feature>
<accession>B9TLT4</accession>
<dbReference type="InParanoid" id="B9TLT4"/>
<evidence type="ECO:0000313" key="3">
    <source>
        <dbReference type="Proteomes" id="UP000008311"/>
    </source>
</evidence>
<sequence length="222" mass="24760">MPDPVGTDEDAVVAAGQREHERLVDRFVAERDAQRVQGPRAGRIQQQGQRRTLEVALAQQVVVRDRFPAGFRAHEEVVALGRRFEGHGAVAHDGFVARQLQQQRDALRLLLQVLVRAGNGVEAGQPQRDADDDHHDHDLHQGEAAGAARRARGHRHTYVICCPTNRRRHPRRYRPAGRPRPARTRRPRHAGPATGTGTDCPTGPSAVSRGNHLPSSRWRPDR</sequence>
<gene>
    <name evidence="2" type="ORF">RCOM_1980490</name>
</gene>